<proteinExistence type="predicted"/>
<gene>
    <name evidence="1" type="ordered locus">PST_0321</name>
</gene>
<keyword evidence="2" id="KW-1185">Reference proteome</keyword>
<dbReference type="Proteomes" id="UP000000233">
    <property type="component" value="Chromosome"/>
</dbReference>
<dbReference type="KEGG" id="psa:PST_0321"/>
<reference evidence="1 2" key="1">
    <citation type="journal article" date="2008" name="Proc. Natl. Acad. Sci. U.S.A.">
        <title>Nitrogen fixation island and rhizosphere competence traits in the genome of root-associated Pseudomonas stutzeri A1501.</title>
        <authorList>
            <person name="Yan Y."/>
            <person name="Yang J."/>
            <person name="Dou Y."/>
            <person name="Chen M."/>
            <person name="Ping S."/>
            <person name="Peng J."/>
            <person name="Lu W."/>
            <person name="Zhang W."/>
            <person name="Yao Z."/>
            <person name="Li H."/>
            <person name="Liu W."/>
            <person name="He S."/>
            <person name="Geng L."/>
            <person name="Zhang X."/>
            <person name="Yang F."/>
            <person name="Yu H."/>
            <person name="Zhan Y."/>
            <person name="Li D."/>
            <person name="Lin Z."/>
            <person name="Wang Y."/>
            <person name="Elmerich C."/>
            <person name="Lin M."/>
            <person name="Jin Q."/>
        </authorList>
    </citation>
    <scope>NUCLEOTIDE SEQUENCE [LARGE SCALE GENOMIC DNA]</scope>
    <source>
        <strain evidence="1 2">A1501</strain>
    </source>
</reference>
<sequence length="149" mass="15498">MVAAGVRPLGIDRAEARLAVQIEAVAIGQARQREDFVLVIEVLDDARLAQALGDVLRRLVALEGIDQFQADQVVDAHFHRQGAAGRVAVTAQAGAVAYPGVQAFRVGGGDQSCLHGMSSGAVGRADHSGSRADYQCLPAPVTGQAVAQM</sequence>
<evidence type="ECO:0000313" key="2">
    <source>
        <dbReference type="Proteomes" id="UP000000233"/>
    </source>
</evidence>
<dbReference type="HOGENOM" id="CLU_1748112_0_0_6"/>
<dbReference type="EMBL" id="CP000304">
    <property type="protein sequence ID" value="ABP78028.1"/>
    <property type="molecule type" value="Genomic_DNA"/>
</dbReference>
<name>A4VGC7_STUS1</name>
<dbReference type="AlphaFoldDB" id="A4VGC7"/>
<organism evidence="1 2">
    <name type="scientific">Stutzerimonas stutzeri (strain A1501)</name>
    <name type="common">Pseudomonas stutzeri</name>
    <dbReference type="NCBI Taxonomy" id="379731"/>
    <lineage>
        <taxon>Bacteria</taxon>
        <taxon>Pseudomonadati</taxon>
        <taxon>Pseudomonadota</taxon>
        <taxon>Gammaproteobacteria</taxon>
        <taxon>Pseudomonadales</taxon>
        <taxon>Pseudomonadaceae</taxon>
        <taxon>Stutzerimonas</taxon>
    </lineage>
</organism>
<protein>
    <submittedName>
        <fullName evidence="1">Uncharacterized protein</fullName>
    </submittedName>
</protein>
<accession>A4VGC7</accession>
<evidence type="ECO:0000313" key="1">
    <source>
        <dbReference type="EMBL" id="ABP78028.1"/>
    </source>
</evidence>